<dbReference type="EMBL" id="CP042905">
    <property type="protein sequence ID" value="QEE17610.1"/>
    <property type="molecule type" value="Genomic_DNA"/>
</dbReference>
<reference evidence="1 2" key="2">
    <citation type="journal article" date="2024" name="Int. J. Syst. Evol. Microbiol.">
        <title>Promethearchaeum syntrophicum gen. nov., sp. nov., an anaerobic, obligately syntrophic archaeon, the first isolate of the lineage 'Asgard' archaea, and proposal of the new archaeal phylum Promethearchaeota phyl. nov. and kingdom Promethearchaeati regn. nov.</title>
        <authorList>
            <person name="Imachi H."/>
            <person name="Nobu M.K."/>
            <person name="Kato S."/>
            <person name="Takaki Y."/>
            <person name="Miyazaki M."/>
            <person name="Miyata M."/>
            <person name="Ogawara M."/>
            <person name="Saito Y."/>
            <person name="Sakai S."/>
            <person name="Tahara Y.O."/>
            <person name="Takano Y."/>
            <person name="Tasumi E."/>
            <person name="Uematsu K."/>
            <person name="Yoshimura T."/>
            <person name="Itoh T."/>
            <person name="Ohkuma M."/>
            <person name="Takai K."/>
        </authorList>
    </citation>
    <scope>NUCLEOTIDE SEQUENCE [LARGE SCALE GENOMIC DNA]</scope>
    <source>
        <strain evidence="1 2">MK-D1</strain>
    </source>
</reference>
<gene>
    <name evidence="1" type="ORF">DSAG12_03447</name>
</gene>
<protein>
    <submittedName>
        <fullName evidence="1">Uncharacterized protein</fullName>
    </submittedName>
</protein>
<evidence type="ECO:0000313" key="1">
    <source>
        <dbReference type="EMBL" id="QEE17610.1"/>
    </source>
</evidence>
<dbReference type="AlphaFoldDB" id="A0A5B9DFQ1"/>
<dbReference type="GeneID" id="41331418"/>
<accession>A0A5B9DFQ1</accession>
<proteinExistence type="predicted"/>
<evidence type="ECO:0000313" key="2">
    <source>
        <dbReference type="Proteomes" id="UP000321408"/>
    </source>
</evidence>
<sequence length="321" mass="38027">MNSKDSIDSKKIQDLKRIFLNYTHFSEKYRITTLQNYSGICNREYYEVLILALNDSSRYIRNFIIDILEKKKDFPLEKYLTTYSRLRRNSIARLMGRLYPEFKRKKPYQIIRELSVQRRSECILKYIDQIVSEVDSNKIFHAAISLELIGDFRAISILRQTTSITSILESQLNRHMNKHDDYSTFIVILRYCQNSNDENLKKQIFKHYIQDLLRIANDYEFSEVFIQIFNDLGLLGNLIYNVHQLSLNQKIIKTLNYSVGSLAYKTMLVIFSAEYPSSFQELEHIRSEISDPEKKEKIDQISKSLLKNFKVNLNSGYPLFL</sequence>
<dbReference type="Proteomes" id="UP000321408">
    <property type="component" value="Chromosome"/>
</dbReference>
<name>A0A5B9DFQ1_9ARCH</name>
<organism evidence="1 2">
    <name type="scientific">Promethearchaeum syntrophicum</name>
    <dbReference type="NCBI Taxonomy" id="2594042"/>
    <lineage>
        <taxon>Archaea</taxon>
        <taxon>Promethearchaeati</taxon>
        <taxon>Promethearchaeota</taxon>
        <taxon>Promethearchaeia</taxon>
        <taxon>Promethearchaeales</taxon>
        <taxon>Promethearchaeaceae</taxon>
        <taxon>Promethearchaeum</taxon>
    </lineage>
</organism>
<dbReference type="RefSeq" id="WP_147664499.1">
    <property type="nucleotide sequence ID" value="NZ_CP042905.2"/>
</dbReference>
<keyword evidence="2" id="KW-1185">Reference proteome</keyword>
<reference evidence="1 2" key="1">
    <citation type="journal article" date="2020" name="Nature">
        <title>Isolation of an archaeon at the prokaryote-eukaryote interface.</title>
        <authorList>
            <person name="Imachi H."/>
            <person name="Nobu M.K."/>
            <person name="Nakahara N."/>
            <person name="Morono Y."/>
            <person name="Ogawara M."/>
            <person name="Takaki Y."/>
            <person name="Takano Y."/>
            <person name="Uematsu K."/>
            <person name="Ikuta T."/>
            <person name="Ito M."/>
            <person name="Matsui Y."/>
            <person name="Miyazaki M."/>
            <person name="Murata K."/>
            <person name="Saito Y."/>
            <person name="Sakai S."/>
            <person name="Song C."/>
            <person name="Tasumi E."/>
            <person name="Yamanaka Y."/>
            <person name="Yamaguchi T."/>
            <person name="Kamagata Y."/>
            <person name="Tamaki H."/>
            <person name="Takai K."/>
        </authorList>
    </citation>
    <scope>NUCLEOTIDE SEQUENCE [LARGE SCALE GENOMIC DNA]</scope>
    <source>
        <strain evidence="1 2">MK-D1</strain>
    </source>
</reference>
<dbReference type="KEGG" id="psyt:DSAG12_03447"/>